<dbReference type="Proteomes" id="UP001218021">
    <property type="component" value="Unassembled WGS sequence"/>
</dbReference>
<dbReference type="PROSITE" id="PS50847">
    <property type="entry name" value="GRAM_POS_ANCHORING"/>
    <property type="match status" value="1"/>
</dbReference>
<dbReference type="Pfam" id="PF00746">
    <property type="entry name" value="Gram_pos_anchor"/>
    <property type="match status" value="1"/>
</dbReference>
<name>A0AAJ1HSB6_LIMMU</name>
<evidence type="ECO:0000256" key="3">
    <source>
        <dbReference type="ARBA" id="ARBA00022729"/>
    </source>
</evidence>
<dbReference type="NCBIfam" id="TIGR01168">
    <property type="entry name" value="YSIRK_signal"/>
    <property type="match status" value="1"/>
</dbReference>
<keyword evidence="6" id="KW-1133">Transmembrane helix</keyword>
<dbReference type="InterPro" id="IPR041558">
    <property type="entry name" value="MucBP_2"/>
</dbReference>
<accession>A0AAJ1HSB6</accession>
<dbReference type="Gene3D" id="3.10.20.470">
    <property type="match status" value="11"/>
</dbReference>
<evidence type="ECO:0000259" key="7">
    <source>
        <dbReference type="PROSITE" id="PS50847"/>
    </source>
</evidence>
<reference evidence="8" key="1">
    <citation type="submission" date="2023-01" db="EMBL/GenBank/DDBJ databases">
        <title>Genome analysis of 13 Lactobacillus isolated from gut of wild boar.</title>
        <authorList>
            <person name="Papp P."/>
            <person name="Libisch B."/>
            <person name="Nagy T."/>
            <person name="Olasz F."/>
        </authorList>
    </citation>
    <scope>NUCLEOTIDE SEQUENCE</scope>
    <source>
        <strain evidence="8">F108</strain>
    </source>
</reference>
<evidence type="ECO:0000313" key="9">
    <source>
        <dbReference type="Proteomes" id="UP001218021"/>
    </source>
</evidence>
<feature type="compositionally biased region" description="Polar residues" evidence="5">
    <location>
        <begin position="2649"/>
        <end position="2688"/>
    </location>
</feature>
<protein>
    <submittedName>
        <fullName evidence="8">YSIRK-type signal peptide-containing protein</fullName>
    </submittedName>
</protein>
<keyword evidence="6" id="KW-0472">Membrane</keyword>
<dbReference type="RefSeq" id="WP_272208133.1">
    <property type="nucleotide sequence ID" value="NZ_JAQONC010000028.1"/>
</dbReference>
<keyword evidence="1" id="KW-0134">Cell wall</keyword>
<dbReference type="Pfam" id="PF17965">
    <property type="entry name" value="MucBP_2"/>
    <property type="match status" value="10"/>
</dbReference>
<feature type="compositionally biased region" description="Low complexity" evidence="5">
    <location>
        <begin position="68"/>
        <end position="90"/>
    </location>
</feature>
<dbReference type="InterPro" id="IPR041495">
    <property type="entry name" value="Mub_B2"/>
</dbReference>
<evidence type="ECO:0000256" key="4">
    <source>
        <dbReference type="ARBA" id="ARBA00023088"/>
    </source>
</evidence>
<evidence type="ECO:0000256" key="5">
    <source>
        <dbReference type="SAM" id="MobiDB-lite"/>
    </source>
</evidence>
<feature type="compositionally biased region" description="Low complexity" evidence="5">
    <location>
        <begin position="51"/>
        <end position="61"/>
    </location>
</feature>
<feature type="region of interest" description="Disordered" evidence="5">
    <location>
        <begin position="51"/>
        <end position="90"/>
    </location>
</feature>
<keyword evidence="4" id="KW-0572">Peptidoglycan-anchor</keyword>
<feature type="region of interest" description="Disordered" evidence="5">
    <location>
        <begin position="105"/>
        <end position="139"/>
    </location>
</feature>
<comment type="caution">
    <text evidence="8">The sequence shown here is derived from an EMBL/GenBank/DDBJ whole genome shotgun (WGS) entry which is preliminary data.</text>
</comment>
<dbReference type="Pfam" id="PF04650">
    <property type="entry name" value="YSIRK_signal"/>
    <property type="match status" value="1"/>
</dbReference>
<evidence type="ECO:0000256" key="6">
    <source>
        <dbReference type="SAM" id="Phobius"/>
    </source>
</evidence>
<organism evidence="8 9">
    <name type="scientific">Limosilactobacillus mucosae</name>
    <name type="common">Lactobacillus mucosae</name>
    <dbReference type="NCBI Taxonomy" id="97478"/>
    <lineage>
        <taxon>Bacteria</taxon>
        <taxon>Bacillati</taxon>
        <taxon>Bacillota</taxon>
        <taxon>Bacilli</taxon>
        <taxon>Lactobacillales</taxon>
        <taxon>Lactobacillaceae</taxon>
        <taxon>Limosilactobacillus</taxon>
    </lineage>
</organism>
<keyword evidence="2" id="KW-0964">Secreted</keyword>
<dbReference type="InterPro" id="IPR019931">
    <property type="entry name" value="LPXTG_anchor"/>
</dbReference>
<feature type="region of interest" description="Disordered" evidence="5">
    <location>
        <begin position="484"/>
        <end position="505"/>
    </location>
</feature>
<keyword evidence="3" id="KW-0732">Signal</keyword>
<evidence type="ECO:0000256" key="1">
    <source>
        <dbReference type="ARBA" id="ARBA00022512"/>
    </source>
</evidence>
<proteinExistence type="predicted"/>
<dbReference type="Gene3D" id="2.60.40.4300">
    <property type="match status" value="11"/>
</dbReference>
<evidence type="ECO:0000313" key="8">
    <source>
        <dbReference type="EMBL" id="MDC2828336.1"/>
    </source>
</evidence>
<feature type="transmembrane region" description="Helical" evidence="6">
    <location>
        <begin position="21"/>
        <end position="41"/>
    </location>
</feature>
<dbReference type="EMBL" id="JAQOND010000031">
    <property type="protein sequence ID" value="MDC2828336.1"/>
    <property type="molecule type" value="Genomic_DNA"/>
</dbReference>
<sequence>MVGKNNNYVRESKSNEHFQRFALRKLSVGVVSVAVAAGFYLGSGTTAQAATAESDASAKTEQVVQQDANSTASDSTSASNSSAAMSTSSATPVSAESASSAAVSDSPASASSASDSQASAANASEISSQPASSSVASDAAATVSKDSQAASEANSQSAADKQTVQLVQLVQLPTSAANANESQAANILGAQAVQKAANQQAPAGFTVTDPNYPAEMYKDPDASHYTYWWAQSSNGEYNLVLSTDRNGDGKVYVFLLGNNNNNVLGQYTVDKNKSTEVATDDEGDFGTVYNDGQSGVFVSADGSWKSKFNVFDPKAGEDNGDYGSISFMIPQVETQTTTYVDGKGNTVSDPVVQKGLDGQIYTTQGGKVINGYFAKEPSNANGFMSPFGKKNVTYTKDWHNGTKAEFTEIDTATGLMHVKVFEQGWFGRWETVDEFDLAYGKSEKVETDYGDITIHSIYIPQTINIQYTYEKLGNLVISSDSKSFPAEDKTTTQYPNDESDSTKAGNVTIPKVAGFTPTIDGKTVTNYTFNPADYVSDLSKDINVVYVADTQEAQALFYDETTGQLIDGTRQVATGKTGEAISFTKNPSEIVKELEAKGYVFDKSNAKNKVFTTGTTYDNDSTAHQYFKYYFTHAKTIVTPDNPKTPADVLPDNPGKNYPSGVAKDNLNKTVTRTINIKTPDGKTQTTTQTAEFTRSATVDEVTGEVTYGSWSNNVVLGSADVPNIPGYTPSTSVPEITVTPNDKDMTINVTYQADQQFAHTVYLDADENNAHVPSTPGGSLPDKTVIQNVEIKGVTGGKIDYAFDAAHDQNYAAISNYYNLKSVDVPSTFDNDDDYDQIVYVYLTHRTEDVSNTDPQAKTTATRTINVTTPDGKTSSETQTVNYKRTATKDLVNGHITYGQWQADGASAWEEYTPTPQKGYTTLINGVAGTKVAQKTPSFKDDKPVNETVNVTYQADAQRAVIKYIDGETSENLQKTDDIVDGHTNETINYSTADKIKEFVGKGYELVSNDFKPGTKFDNDDKTDQTYTVIFKHHRENVDPNHSSADGTKGTKTLTETVHYKYADGAKAAEDQTAQVTFTRNGVLDDVTGIVAWGKWNEASQSYKALTSPTIAGYTPSETVVKRSSNSDAEQGPTVTVIYTADAQKVHVQYIDGETDKLLRQDDLDGYTDETIPYSTAEGIKKFEGDGYELFKDNFPAGEKFDNDDKNDQTYTVIFKHHRENVDPNHSSADGTKGTKTLTETVHYNYADGTKAAEDQTAQVTFTRNGVLDDVTGIVAWGKWNEASQSYKALTSPTIAGYTPSETVVKRSSNSDAEQGPTVTVIYTADAQKVHVQYIDGETDKLLRQDDLDGYTDETIPYSTAEGIKKFEGDGYELFKDNFPAGEKFDNDDKTDQTYTVVFKHHRENVDPNHSSVDGTKGTKTLTETVHYKYADGTKAAEDQTARVTFTRNGVLDDVTGIVAWGKWNEASQSYKDLTSPTIAGYTPSETVVKRSSNSDAEQGPTVTVVYTADAQTAYVKYVDDTTGKTLRQDDLHGYTDETIPYSTAEGIKKFEGDGYVLVSDGFKPGTKFGVGTPTYEVHFKHGTTHTDATDKNAEQKIVTETIHYVYENNQTAKPDYTSAVDFKRGYTTDKVTRKIVSYDPWTVSSKKFGVVKSPAIEGYTPNRKQIDEITVTPDSKDVVKTVVYVGNAQEAQAIFYDETTGKEIANTREIATGKTDETISFAKDPNEVVKELEAKGYVFDKDNANNNVFVAGTAYDKNSEVHQYFKYYLKHGHAAVTPDQDSQNGQTTVKQTIKYQYADGTATGLADNVQTLTFKRTGDKDLVTGKVTWPDWSTVAGQQTSAVTSPTLKGYTADTSEIPAATYHAGDSDVTYVVKYSADAQRAVIKYIDGETGKDLQDPDTVDGHTNETINYSTADKIKEFVGKGYELVSSDFKPGTKFDNDDANDQTYTVIFKHHRENVDPNHSSADGTKGTKTLTETVHYKYADGTKAAEDQTAQVTFTRNGVLDDVTGIVAWGKWNEASQSYKALTSPTIAGYTPSEAVVKRSSNSDAEQGPTLTVIYTADAQKVHVQYIDGETDKLLRQDDLDGYTDETIPYSTAEGIKKFEGDGYELFKDNFPAGEKFDNDDKADQTYTVIFKHHRENVDPTHSSADGTKGTKTLTETVHYKYADGTKAAEDQTAQVTFTRNGVLDDVTHIVTWGKWNEASQSYKALTSPTIAGYTPSEAVVKRSSNSDAEQGPTLTVIYTADAQTAYVKYVDDTTGETLRQDDLHGYTDETIPYSTAEGIKKYEGDGYVLVSDGFKPGTKFGVGTPTYEVHFKHGTTHTDATDENADQKTVTETIHYVDENNQTVQPDYTAAVTFKRGYTTDNVTGKVVSYDPWTVDGKQADSKTFAAVTSPAVEGYTPNHKQIAAIDVTPESKDVVKTVVYVGDPQEAQAIFYDETTGKEISNTREFATGKTDETISFTKDPNEVVKELEKQGYVFDKDNANNNVFAVGTTYDKNSEVHQYFKYYFTHATTTVTPDNPKTPADVLPDNPGKNYPSGVAKDDLNKTVTRTINITTPDGKTQTITQKAEFTRSATVDEVTGEVTYGPWSKNVVLESVDVPNIPGYEPSASVPEITVTPNDQDMTINITYKKLDSGKAADQGGNASNGGQSTTGQAAQNGQSGQTQTNAGAQQLPQTGNANNEKGALGLAGAMFAAGLGLGFGSKKKRHEN</sequence>
<gene>
    <name evidence="8" type="ORF">PO158_08600</name>
</gene>
<dbReference type="Pfam" id="PF17966">
    <property type="entry name" value="Muc_B2"/>
    <property type="match status" value="11"/>
</dbReference>
<feature type="region of interest" description="Disordered" evidence="5">
    <location>
        <begin position="2643"/>
        <end position="2689"/>
    </location>
</feature>
<feature type="domain" description="Gram-positive cocci surface proteins LPxTG" evidence="7">
    <location>
        <begin position="2680"/>
        <end position="2717"/>
    </location>
</feature>
<evidence type="ECO:0000256" key="2">
    <source>
        <dbReference type="ARBA" id="ARBA00022525"/>
    </source>
</evidence>
<dbReference type="InterPro" id="IPR005877">
    <property type="entry name" value="YSIRK_signal_dom"/>
</dbReference>
<keyword evidence="6" id="KW-0812">Transmembrane</keyword>